<dbReference type="RefSeq" id="WP_112433815.1">
    <property type="nucleotide sequence ID" value="NZ_MCIF01000002.1"/>
</dbReference>
<dbReference type="Gene3D" id="3.40.720.10">
    <property type="entry name" value="Alkaline Phosphatase, subunit A"/>
    <property type="match status" value="2"/>
</dbReference>
<comment type="caution">
    <text evidence="2">The sequence shown here is derived from an EMBL/GenBank/DDBJ whole genome shotgun (WGS) entry which is preliminary data.</text>
</comment>
<dbReference type="InterPro" id="IPR007312">
    <property type="entry name" value="Phosphoesterase"/>
</dbReference>
<protein>
    <submittedName>
        <fullName evidence="2">Phospholipase</fullName>
    </submittedName>
</protein>
<evidence type="ECO:0000256" key="1">
    <source>
        <dbReference type="ARBA" id="ARBA00022801"/>
    </source>
</evidence>
<dbReference type="PANTHER" id="PTHR31956">
    <property type="entry name" value="NON-SPECIFIC PHOSPHOLIPASE C4-RELATED"/>
    <property type="match status" value="1"/>
</dbReference>
<dbReference type="CDD" id="cd16013">
    <property type="entry name" value="AcpA"/>
    <property type="match status" value="1"/>
</dbReference>
<reference evidence="2 3" key="1">
    <citation type="submission" date="2016-08" db="EMBL/GenBank/DDBJ databases">
        <title>Analysis of Carbohydrate Active Enzymes in Thermogemmatispora T81 Reveals Carbohydrate Degradation Ability.</title>
        <authorList>
            <person name="Tomazini A."/>
            <person name="Lal S."/>
            <person name="Stott M."/>
            <person name="Henrissat B."/>
            <person name="Polikarpov I."/>
            <person name="Sparling R."/>
            <person name="Levin D.B."/>
        </authorList>
    </citation>
    <scope>NUCLEOTIDE SEQUENCE [LARGE SCALE GENOMIC DNA]</scope>
    <source>
        <strain evidence="2 3">T81</strain>
    </source>
</reference>
<dbReference type="Pfam" id="PF04185">
    <property type="entry name" value="Phosphoesterase"/>
    <property type="match status" value="1"/>
</dbReference>
<keyword evidence="1" id="KW-0378">Hydrolase</keyword>
<dbReference type="EMBL" id="MCIF01000002">
    <property type="protein sequence ID" value="RAQ98490.1"/>
    <property type="molecule type" value="Genomic_DNA"/>
</dbReference>
<dbReference type="PANTHER" id="PTHR31956:SF1">
    <property type="entry name" value="NON-SPECIFIC PHOSPHOLIPASE C1"/>
    <property type="match status" value="1"/>
</dbReference>
<organism evidence="2 3">
    <name type="scientific">Thermogemmatispora tikiterensis</name>
    <dbReference type="NCBI Taxonomy" id="1825093"/>
    <lineage>
        <taxon>Bacteria</taxon>
        <taxon>Bacillati</taxon>
        <taxon>Chloroflexota</taxon>
        <taxon>Ktedonobacteria</taxon>
        <taxon>Thermogemmatisporales</taxon>
        <taxon>Thermogemmatisporaceae</taxon>
        <taxon>Thermogemmatispora</taxon>
    </lineage>
</organism>
<evidence type="ECO:0000313" key="3">
    <source>
        <dbReference type="Proteomes" id="UP000248706"/>
    </source>
</evidence>
<dbReference type="AlphaFoldDB" id="A0A328VRY4"/>
<proteinExistence type="predicted"/>
<dbReference type="GO" id="GO:0042578">
    <property type="term" value="F:phosphoric ester hydrolase activity"/>
    <property type="evidence" value="ECO:0007669"/>
    <property type="project" value="UniProtKB-ARBA"/>
</dbReference>
<sequence>MRHALRPSLSRQRTWCWLAVALLLAGLLPACVSGAPQPPTPPAQGIHLIQHVIIIMQENRSFDSYFGTFPGADGIPMRNGVPTVCVPDPATRQCVKPYHDTQDLNGGGPHGAANARADIDGGKMDGFIGQAEQGRRGCGQTLNPICSGTQPEDVMGYHDAREIPNYWTYAHDFVLQDHLFESVASWSLPSHLYLVSAWSARCRRAGDPMSCVNNIQGPVSTKQAAPGKADYAWTDLTYLLYQHHVSWAYYLDQGAEPDCEDDQMICTPQPQQVHVPGIWNPLPNFDTVKQDHQLDNIEDLSNFFTAAREGKLPNVCWIVPNSKDSEHPPALVSTGEAYVTRLINAVMSSPDWKSSAIFLAWDDWGGFYDHVVPPHVDANGYGLRVPGLVISPYARQGFIDHQTLSFDAYLKFIEDDFLNGQRLNPQTDGRPDPRPTVREQVPILGNLVADFDFSQPPRPPLLLTPVPGPVPLTATP</sequence>
<dbReference type="Proteomes" id="UP000248706">
    <property type="component" value="Unassembled WGS sequence"/>
</dbReference>
<keyword evidence="3" id="KW-1185">Reference proteome</keyword>
<dbReference type="InterPro" id="IPR017850">
    <property type="entry name" value="Alkaline_phosphatase_core_sf"/>
</dbReference>
<dbReference type="OrthoDB" id="4181857at2"/>
<name>A0A328VRY4_9CHLR</name>
<evidence type="ECO:0000313" key="2">
    <source>
        <dbReference type="EMBL" id="RAQ98490.1"/>
    </source>
</evidence>
<gene>
    <name evidence="2" type="ORF">A4R35_23310</name>
</gene>
<accession>A0A328VRY4</accession>